<sequence length="206" mass="22397">MHTSPAYFTARTCVRCLALSPPRSAEFHASHTAPFLSISCFLLLPLETMPSLGGPHSYSGESGRRFHCCSGGSDQCLHSCSTGFSRRLPSCPIVSGLVSGFQIPSWLLVTGHSSPFLSTKFSSTIRCSFKAILLFSATKGDSRNSLCAAFICNTFSSRVRFTFPQSTRINSSNCSSSHFHGSSSSSSPRMTQLVFLFINSLRRVSR</sequence>
<accession>A0ABV0MR79</accession>
<keyword evidence="2" id="KW-1185">Reference proteome</keyword>
<reference evidence="1 2" key="1">
    <citation type="submission" date="2021-06" db="EMBL/GenBank/DDBJ databases">
        <authorList>
            <person name="Palmer J.M."/>
        </authorList>
    </citation>
    <scope>NUCLEOTIDE SEQUENCE [LARGE SCALE GENOMIC DNA]</scope>
    <source>
        <strain evidence="1 2">GA_2019</strain>
        <tissue evidence="1">Muscle</tissue>
    </source>
</reference>
<organism evidence="1 2">
    <name type="scientific">Goodea atripinnis</name>
    <dbReference type="NCBI Taxonomy" id="208336"/>
    <lineage>
        <taxon>Eukaryota</taxon>
        <taxon>Metazoa</taxon>
        <taxon>Chordata</taxon>
        <taxon>Craniata</taxon>
        <taxon>Vertebrata</taxon>
        <taxon>Euteleostomi</taxon>
        <taxon>Actinopterygii</taxon>
        <taxon>Neopterygii</taxon>
        <taxon>Teleostei</taxon>
        <taxon>Neoteleostei</taxon>
        <taxon>Acanthomorphata</taxon>
        <taxon>Ovalentaria</taxon>
        <taxon>Atherinomorphae</taxon>
        <taxon>Cyprinodontiformes</taxon>
        <taxon>Goodeidae</taxon>
        <taxon>Goodea</taxon>
    </lineage>
</organism>
<evidence type="ECO:0000313" key="2">
    <source>
        <dbReference type="Proteomes" id="UP001476798"/>
    </source>
</evidence>
<protein>
    <submittedName>
        <fullName evidence="1">Uncharacterized protein</fullName>
    </submittedName>
</protein>
<proteinExistence type="predicted"/>
<dbReference type="EMBL" id="JAHRIO010010520">
    <property type="protein sequence ID" value="MEQ2161411.1"/>
    <property type="molecule type" value="Genomic_DNA"/>
</dbReference>
<comment type="caution">
    <text evidence="1">The sequence shown here is derived from an EMBL/GenBank/DDBJ whole genome shotgun (WGS) entry which is preliminary data.</text>
</comment>
<evidence type="ECO:0000313" key="1">
    <source>
        <dbReference type="EMBL" id="MEQ2161411.1"/>
    </source>
</evidence>
<name>A0ABV0MR79_9TELE</name>
<dbReference type="Proteomes" id="UP001476798">
    <property type="component" value="Unassembled WGS sequence"/>
</dbReference>
<gene>
    <name evidence="1" type="ORF">GOODEAATRI_009393</name>
</gene>